<name>A0AAX4JQ67_9TREE</name>
<dbReference type="RefSeq" id="XP_066073371.1">
    <property type="nucleotide sequence ID" value="XM_066217274.1"/>
</dbReference>
<evidence type="ECO:0000313" key="1">
    <source>
        <dbReference type="EMBL" id="WWC86608.1"/>
    </source>
</evidence>
<dbReference type="GeneID" id="91092157"/>
<evidence type="ECO:0000313" key="2">
    <source>
        <dbReference type="Proteomes" id="UP001355207"/>
    </source>
</evidence>
<accession>A0AAX4JQ67</accession>
<protein>
    <recommendedName>
        <fullName evidence="3">DUF38 domain-containing protein</fullName>
    </recommendedName>
</protein>
<sequence>MEKRIKFLRDRGMSNGPSQLWKYKINRMISEEIIFPNLKQINVSKSCFILNSPPTHDQSEDICIEEEELDKLEKQFMKIKDLFRILPIKKDIYLDMLDSDIPVKRLIKLFEVIFTTFNPSTMVIRSSHTLMPMSLPYIHHITNVKLYLEMDAPNLMDISEDEKEEIISDFRGFEWRTLTSSGARRETKERPIEVYLKNQNLLDVLEEISLLNDKNDEDKKIIKLFKWDKEEDWLK</sequence>
<keyword evidence="2" id="KW-1185">Reference proteome</keyword>
<evidence type="ECO:0008006" key="3">
    <source>
        <dbReference type="Google" id="ProtNLM"/>
    </source>
</evidence>
<dbReference type="Proteomes" id="UP001355207">
    <property type="component" value="Chromosome 2"/>
</dbReference>
<proteinExistence type="predicted"/>
<gene>
    <name evidence="1" type="ORF">L201_001485</name>
</gene>
<reference evidence="1 2" key="1">
    <citation type="submission" date="2024-01" db="EMBL/GenBank/DDBJ databases">
        <title>Comparative genomics of Cryptococcus and Kwoniella reveals pathogenesis evolution and contrasting modes of karyotype evolution via chromosome fusion or intercentromeric recombination.</title>
        <authorList>
            <person name="Coelho M.A."/>
            <person name="David-Palma M."/>
            <person name="Shea T."/>
            <person name="Bowers K."/>
            <person name="McGinley-Smith S."/>
            <person name="Mohammad A.W."/>
            <person name="Gnirke A."/>
            <person name="Yurkov A.M."/>
            <person name="Nowrousian M."/>
            <person name="Sun S."/>
            <person name="Cuomo C.A."/>
            <person name="Heitman J."/>
        </authorList>
    </citation>
    <scope>NUCLEOTIDE SEQUENCE [LARGE SCALE GENOMIC DNA]</scope>
    <source>
        <strain evidence="1 2">CBS 6074</strain>
    </source>
</reference>
<organism evidence="1 2">
    <name type="scientific">Kwoniella dendrophila CBS 6074</name>
    <dbReference type="NCBI Taxonomy" id="1295534"/>
    <lineage>
        <taxon>Eukaryota</taxon>
        <taxon>Fungi</taxon>
        <taxon>Dikarya</taxon>
        <taxon>Basidiomycota</taxon>
        <taxon>Agaricomycotina</taxon>
        <taxon>Tremellomycetes</taxon>
        <taxon>Tremellales</taxon>
        <taxon>Cryptococcaceae</taxon>
        <taxon>Kwoniella</taxon>
    </lineage>
</organism>
<dbReference type="AlphaFoldDB" id="A0AAX4JQ67"/>
<dbReference type="EMBL" id="CP144099">
    <property type="protein sequence ID" value="WWC86608.1"/>
    <property type="molecule type" value="Genomic_DNA"/>
</dbReference>